<dbReference type="PANTHER" id="PTHR43581:SF2">
    <property type="entry name" value="EXCINUCLEASE ATPASE SUBUNIT"/>
    <property type="match status" value="1"/>
</dbReference>
<dbReference type="Pfam" id="PF12476">
    <property type="entry name" value="DUF3696"/>
    <property type="match status" value="1"/>
</dbReference>
<evidence type="ECO:0000313" key="3">
    <source>
        <dbReference type="EMBL" id="ASD49409.1"/>
    </source>
</evidence>
<feature type="domain" description="DUF3696" evidence="1">
    <location>
        <begin position="400"/>
        <end position="444"/>
    </location>
</feature>
<dbReference type="InterPro" id="IPR022532">
    <property type="entry name" value="DUF3696"/>
</dbReference>
<dbReference type="EMBL" id="KY555070">
    <property type="protein sequence ID" value="ASD49409.1"/>
    <property type="molecule type" value="Genomic_DNA"/>
</dbReference>
<keyword evidence="3" id="KW-0614">Plasmid</keyword>
<dbReference type="GO" id="GO:0016887">
    <property type="term" value="F:ATP hydrolysis activity"/>
    <property type="evidence" value="ECO:0007669"/>
    <property type="project" value="InterPro"/>
</dbReference>
<dbReference type="AlphaFoldDB" id="A0A1Z3MNN4"/>
<name>A0A1Z3MNN4_AERSS</name>
<evidence type="ECO:0008006" key="4">
    <source>
        <dbReference type="Google" id="ProtNLM"/>
    </source>
</evidence>
<dbReference type="Pfam" id="PF13304">
    <property type="entry name" value="AAA_21"/>
    <property type="match status" value="1"/>
</dbReference>
<evidence type="ECO:0000259" key="1">
    <source>
        <dbReference type="Pfam" id="PF12476"/>
    </source>
</evidence>
<feature type="domain" description="ATPase AAA-type core" evidence="2">
    <location>
        <begin position="24"/>
        <end position="387"/>
    </location>
</feature>
<dbReference type="Gene3D" id="3.40.50.300">
    <property type="entry name" value="P-loop containing nucleotide triphosphate hydrolases"/>
    <property type="match status" value="1"/>
</dbReference>
<accession>A0A1Z3MNN4</accession>
<dbReference type="RefSeq" id="WP_005321439.1">
    <property type="nucleotide sequence ID" value="NZ_CP038104.1"/>
</dbReference>
<dbReference type="InterPro" id="IPR051396">
    <property type="entry name" value="Bact_Antivir_Def_Nuclease"/>
</dbReference>
<proteinExistence type="predicted"/>
<evidence type="ECO:0000259" key="2">
    <source>
        <dbReference type="Pfam" id="PF13304"/>
    </source>
</evidence>
<dbReference type="InterPro" id="IPR003959">
    <property type="entry name" value="ATPase_AAA_core"/>
</dbReference>
<dbReference type="InterPro" id="IPR027417">
    <property type="entry name" value="P-loop_NTPase"/>
</dbReference>
<dbReference type="PIRSF" id="PIRSF034888">
    <property type="entry name" value="P-loop_UCP034888"/>
    <property type="match status" value="1"/>
</dbReference>
<dbReference type="InterPro" id="IPR014592">
    <property type="entry name" value="P-loop_UCP034888"/>
</dbReference>
<dbReference type="GO" id="GO:0005524">
    <property type="term" value="F:ATP binding"/>
    <property type="evidence" value="ECO:0007669"/>
    <property type="project" value="InterPro"/>
</dbReference>
<sequence>MLTHLHIKNFKAWKDTGPIKLAPLTVIFGANSAGKSSLGHLLLALKQTTLSVDRKRPLHLGDENALIDLGTFSECLHNHDLQSALQFELGWKTQGKDLEARDPLSKKKYSGDELRLSVTLSADAKEQPRVDKLAYQLLRNSENQLVVDYSRDEKGKLEISSDVYKFVRNTGRSWPLDDPDKFYRISDQSRARFQNAEFLSDFALNTEAALNSVYYLGPLRDHPKRIYSWSGETPESVGQKGEFAVAAILAASEQERKLNRGLKRHLARFDAFIAQWLKDLGIIDSFAVKPVAEGRKEYEVVVKTHATASEVKITDVGFGVSQVLPALVQAFYCPPNSTIWMEQPEIHLHPQVQAELADVFISATQARENGKERHVQLIVESHSEHFLNRLQRRIAEGAVAPEDVAVYFCRRAGSATELEPLRLNMFGEIENWPENFFGDEMADIAGRTLAAIQRKKEIAKEAANDAGCH</sequence>
<dbReference type="PANTHER" id="PTHR43581">
    <property type="entry name" value="ATP/GTP PHOSPHATASE"/>
    <property type="match status" value="1"/>
</dbReference>
<reference evidence="3" key="1">
    <citation type="submission" date="2017-01" db="EMBL/GenBank/DDBJ databases">
        <title>Plasmid composition in Aeromonas salmonicida subsp. salmonicida 01-B526 unravels unsuspected type three secretion system loss patterns.</title>
        <authorList>
            <person name="Tanaka K.H."/>
            <person name="Vincent A.T."/>
            <person name="Emond-Rheault J.-G."/>
            <person name="Adamczuk M."/>
            <person name="Frenette M."/>
            <person name="Charette S.J."/>
        </authorList>
    </citation>
    <scope>NUCLEOTIDE SEQUENCE</scope>
    <source>
        <strain evidence="3">01-B526</strain>
        <plasmid evidence="3">pAsa9</plasmid>
    </source>
</reference>
<dbReference type="SUPFAM" id="SSF52540">
    <property type="entry name" value="P-loop containing nucleoside triphosphate hydrolases"/>
    <property type="match status" value="1"/>
</dbReference>
<organism evidence="3">
    <name type="scientific">Aeromonas salmonicida subsp. salmonicida</name>
    <dbReference type="NCBI Taxonomy" id="29491"/>
    <lineage>
        <taxon>Bacteria</taxon>
        <taxon>Pseudomonadati</taxon>
        <taxon>Pseudomonadota</taxon>
        <taxon>Gammaproteobacteria</taxon>
        <taxon>Aeromonadales</taxon>
        <taxon>Aeromonadaceae</taxon>
        <taxon>Aeromonas</taxon>
    </lineage>
</organism>
<geneLocation type="plasmid" evidence="3">
    <name>pAsa9</name>
</geneLocation>
<protein>
    <recommendedName>
        <fullName evidence="4">DUF3696 domain-containing protein</fullName>
    </recommendedName>
</protein>